<keyword evidence="3" id="KW-1185">Reference proteome</keyword>
<sequence>MTGTRRTGCWRSASQWWRVVAMSGSPLGFLFLFFFWCDICGDGFGTVARVVLVVAGCCHGCVESDRVGRPGSSCRRGYGRLCGEGWI</sequence>
<organism evidence="2 3">
    <name type="scientific">Iris pallida</name>
    <name type="common">Sweet iris</name>
    <dbReference type="NCBI Taxonomy" id="29817"/>
    <lineage>
        <taxon>Eukaryota</taxon>
        <taxon>Viridiplantae</taxon>
        <taxon>Streptophyta</taxon>
        <taxon>Embryophyta</taxon>
        <taxon>Tracheophyta</taxon>
        <taxon>Spermatophyta</taxon>
        <taxon>Magnoliopsida</taxon>
        <taxon>Liliopsida</taxon>
        <taxon>Asparagales</taxon>
        <taxon>Iridaceae</taxon>
        <taxon>Iridoideae</taxon>
        <taxon>Irideae</taxon>
        <taxon>Iris</taxon>
    </lineage>
</organism>
<dbReference type="Proteomes" id="UP001140949">
    <property type="component" value="Unassembled WGS sequence"/>
</dbReference>
<reference evidence="2" key="1">
    <citation type="journal article" date="2023" name="GigaByte">
        <title>Genome assembly of the bearded iris, Iris pallida Lam.</title>
        <authorList>
            <person name="Bruccoleri R.E."/>
            <person name="Oakeley E.J."/>
            <person name="Faust A.M.E."/>
            <person name="Altorfer M."/>
            <person name="Dessus-Babus S."/>
            <person name="Burckhardt D."/>
            <person name="Oertli M."/>
            <person name="Naumann U."/>
            <person name="Petersen F."/>
            <person name="Wong J."/>
        </authorList>
    </citation>
    <scope>NUCLEOTIDE SEQUENCE</scope>
    <source>
        <strain evidence="2">GSM-AAB239-AS_SAM_17_03QT</strain>
    </source>
</reference>
<accession>A0AAX6GD09</accession>
<name>A0AAX6GD09_IRIPA</name>
<proteinExistence type="predicted"/>
<evidence type="ECO:0000313" key="2">
    <source>
        <dbReference type="EMBL" id="KAJ6826175.1"/>
    </source>
</evidence>
<dbReference type="EMBL" id="JANAVB010021000">
    <property type="protein sequence ID" value="KAJ6826175.1"/>
    <property type="molecule type" value="Genomic_DNA"/>
</dbReference>
<keyword evidence="1" id="KW-1133">Transmembrane helix</keyword>
<reference evidence="2" key="2">
    <citation type="submission" date="2023-04" db="EMBL/GenBank/DDBJ databases">
        <authorList>
            <person name="Bruccoleri R.E."/>
            <person name="Oakeley E.J."/>
            <person name="Faust A.-M."/>
            <person name="Dessus-Babus S."/>
            <person name="Altorfer M."/>
            <person name="Burckhardt D."/>
            <person name="Oertli M."/>
            <person name="Naumann U."/>
            <person name="Petersen F."/>
            <person name="Wong J."/>
        </authorList>
    </citation>
    <scope>NUCLEOTIDE SEQUENCE</scope>
    <source>
        <strain evidence="2">GSM-AAB239-AS_SAM_17_03QT</strain>
        <tissue evidence="2">Leaf</tissue>
    </source>
</reference>
<feature type="transmembrane region" description="Helical" evidence="1">
    <location>
        <begin position="16"/>
        <end position="36"/>
    </location>
</feature>
<gene>
    <name evidence="2" type="ORF">M6B38_372170</name>
</gene>
<protein>
    <submittedName>
        <fullName evidence="2">Pollen-specific leucine-rich repeat extensin-like protein 4</fullName>
    </submittedName>
</protein>
<evidence type="ECO:0000256" key="1">
    <source>
        <dbReference type="SAM" id="Phobius"/>
    </source>
</evidence>
<comment type="caution">
    <text evidence="2">The sequence shown here is derived from an EMBL/GenBank/DDBJ whole genome shotgun (WGS) entry which is preliminary data.</text>
</comment>
<keyword evidence="1" id="KW-0472">Membrane</keyword>
<keyword evidence="1" id="KW-0812">Transmembrane</keyword>
<evidence type="ECO:0000313" key="3">
    <source>
        <dbReference type="Proteomes" id="UP001140949"/>
    </source>
</evidence>
<dbReference type="AlphaFoldDB" id="A0AAX6GD09"/>